<feature type="compositionally biased region" description="Polar residues" evidence="10">
    <location>
        <begin position="52"/>
        <end position="62"/>
    </location>
</feature>
<dbReference type="NCBIfam" id="TIGR02395">
    <property type="entry name" value="rpoN_sigma"/>
    <property type="match status" value="1"/>
</dbReference>
<gene>
    <name evidence="13" type="ORF">FHR98_000256</name>
</gene>
<evidence type="ECO:0000256" key="9">
    <source>
        <dbReference type="PIRNR" id="PIRNR000774"/>
    </source>
</evidence>
<dbReference type="PROSITE" id="PS00718">
    <property type="entry name" value="SIGMA54_2"/>
    <property type="match status" value="1"/>
</dbReference>
<dbReference type="EMBL" id="JACHXA010000001">
    <property type="protein sequence ID" value="MBB3063991.1"/>
    <property type="molecule type" value="Genomic_DNA"/>
</dbReference>
<proteinExistence type="inferred from homology"/>
<comment type="function">
    <text evidence="9">Sigma factors are initiation factors that promote the attachment of RNA polymerase to specific initiation sites and are then released.</text>
</comment>
<dbReference type="InterPro" id="IPR007634">
    <property type="entry name" value="RNA_pol_sigma_54_DNA-bd"/>
</dbReference>
<keyword evidence="5 9" id="KW-0805">Transcription regulation</keyword>
<evidence type="ECO:0000259" key="12">
    <source>
        <dbReference type="Pfam" id="PF04963"/>
    </source>
</evidence>
<dbReference type="GO" id="GO:0006352">
    <property type="term" value="P:DNA-templated transcription initiation"/>
    <property type="evidence" value="ECO:0007669"/>
    <property type="project" value="InterPro"/>
</dbReference>
<feature type="region of interest" description="Disordered" evidence="10">
    <location>
        <begin position="35"/>
        <end position="62"/>
    </location>
</feature>
<dbReference type="InterPro" id="IPR000394">
    <property type="entry name" value="RNA_pol_sigma_54"/>
</dbReference>
<comment type="caution">
    <text evidence="13">The sequence shown here is derived from an EMBL/GenBank/DDBJ whole genome shotgun (WGS) entry which is preliminary data.</text>
</comment>
<dbReference type="PROSITE" id="PS50044">
    <property type="entry name" value="SIGMA54_3"/>
    <property type="match status" value="1"/>
</dbReference>
<dbReference type="Pfam" id="PF04552">
    <property type="entry name" value="Sigma54_DBD"/>
    <property type="match status" value="1"/>
</dbReference>
<organism evidence="13 14">
    <name type="scientific">Limibacillus halophilus</name>
    <dbReference type="NCBI Taxonomy" id="1579333"/>
    <lineage>
        <taxon>Bacteria</taxon>
        <taxon>Pseudomonadati</taxon>
        <taxon>Pseudomonadota</taxon>
        <taxon>Alphaproteobacteria</taxon>
        <taxon>Rhodospirillales</taxon>
        <taxon>Rhodovibrionaceae</taxon>
        <taxon>Limibacillus</taxon>
    </lineage>
</organism>
<dbReference type="InterPro" id="IPR038709">
    <property type="entry name" value="RpoN_core-bd_sf"/>
</dbReference>
<dbReference type="Pfam" id="PF04963">
    <property type="entry name" value="Sigma54_CBD"/>
    <property type="match status" value="1"/>
</dbReference>
<dbReference type="PANTHER" id="PTHR32248:SF4">
    <property type="entry name" value="RNA POLYMERASE SIGMA-54 FACTOR"/>
    <property type="match status" value="1"/>
</dbReference>
<keyword evidence="3 9" id="KW-0808">Transferase</keyword>
<dbReference type="Gene3D" id="1.10.10.1330">
    <property type="entry name" value="RNA polymerase sigma-54 factor, core-binding domain"/>
    <property type="match status" value="1"/>
</dbReference>
<dbReference type="GO" id="GO:0016987">
    <property type="term" value="F:sigma factor activity"/>
    <property type="evidence" value="ECO:0007669"/>
    <property type="project" value="UniProtKB-KW"/>
</dbReference>
<evidence type="ECO:0000256" key="7">
    <source>
        <dbReference type="ARBA" id="ARBA00023125"/>
    </source>
</evidence>
<evidence type="ECO:0000256" key="3">
    <source>
        <dbReference type="ARBA" id="ARBA00022679"/>
    </source>
</evidence>
<dbReference type="Proteomes" id="UP000581135">
    <property type="component" value="Unassembled WGS sequence"/>
</dbReference>
<evidence type="ECO:0000256" key="1">
    <source>
        <dbReference type="ARBA" id="ARBA00008798"/>
    </source>
</evidence>
<comment type="similarity">
    <text evidence="1 9">Belongs to the sigma-54 factor family.</text>
</comment>
<evidence type="ECO:0000256" key="4">
    <source>
        <dbReference type="ARBA" id="ARBA00022695"/>
    </source>
</evidence>
<reference evidence="13 14" key="1">
    <citation type="submission" date="2020-08" db="EMBL/GenBank/DDBJ databases">
        <title>Genomic Encyclopedia of Type Strains, Phase III (KMG-III): the genomes of soil and plant-associated and newly described type strains.</title>
        <authorList>
            <person name="Whitman W."/>
        </authorList>
    </citation>
    <scope>NUCLEOTIDE SEQUENCE [LARGE SCALE GENOMIC DNA]</scope>
    <source>
        <strain evidence="13 14">CECT 8803</strain>
    </source>
</reference>
<dbReference type="PRINTS" id="PR00045">
    <property type="entry name" value="SIGMA54FCT"/>
</dbReference>
<dbReference type="PIRSF" id="PIRSF000774">
    <property type="entry name" value="RpoN"/>
    <property type="match status" value="1"/>
</dbReference>
<dbReference type="PANTHER" id="PTHR32248">
    <property type="entry name" value="RNA POLYMERASE SIGMA-54 FACTOR"/>
    <property type="match status" value="1"/>
</dbReference>
<evidence type="ECO:0000256" key="8">
    <source>
        <dbReference type="ARBA" id="ARBA00023163"/>
    </source>
</evidence>
<keyword evidence="7 9" id="KW-0238">DNA-binding</keyword>
<evidence type="ECO:0000313" key="14">
    <source>
        <dbReference type="Proteomes" id="UP000581135"/>
    </source>
</evidence>
<evidence type="ECO:0000256" key="10">
    <source>
        <dbReference type="SAM" id="MobiDB-lite"/>
    </source>
</evidence>
<dbReference type="GO" id="GO:0000428">
    <property type="term" value="C:DNA-directed RNA polymerase complex"/>
    <property type="evidence" value="ECO:0007669"/>
    <property type="project" value="UniProtKB-KW"/>
</dbReference>
<dbReference type="Pfam" id="PF00309">
    <property type="entry name" value="Sigma54_AID"/>
    <property type="match status" value="1"/>
</dbReference>
<dbReference type="Gene3D" id="1.10.10.60">
    <property type="entry name" value="Homeodomain-like"/>
    <property type="match status" value="1"/>
</dbReference>
<keyword evidence="6 9" id="KW-0731">Sigma factor</keyword>
<feature type="domain" description="RNA polymerase sigma factor 54 DNA-binding" evidence="11">
    <location>
        <begin position="262"/>
        <end position="419"/>
    </location>
</feature>
<keyword evidence="14" id="KW-1185">Reference proteome</keyword>
<feature type="domain" description="RNA polymerase sigma factor 54 core-binding" evidence="12">
    <location>
        <begin position="62"/>
        <end position="247"/>
    </location>
</feature>
<dbReference type="GO" id="GO:0016779">
    <property type="term" value="F:nucleotidyltransferase activity"/>
    <property type="evidence" value="ECO:0007669"/>
    <property type="project" value="UniProtKB-KW"/>
</dbReference>
<keyword evidence="2 9" id="KW-0240">DNA-directed RNA polymerase</keyword>
<dbReference type="AlphaFoldDB" id="A0A839SMD9"/>
<name>A0A839SMD9_9PROT</name>
<dbReference type="PROSITE" id="PS00717">
    <property type="entry name" value="SIGMA54_1"/>
    <property type="match status" value="1"/>
</dbReference>
<dbReference type="GO" id="GO:0001216">
    <property type="term" value="F:DNA-binding transcription activator activity"/>
    <property type="evidence" value="ECO:0007669"/>
    <property type="project" value="InterPro"/>
</dbReference>
<dbReference type="InterPro" id="IPR007046">
    <property type="entry name" value="RNA_pol_sigma_54_core-bd"/>
</dbReference>
<sequence length="428" mass="48924">MTPRMRQSVELLRMNNLEIAGFVAAQVEGNPFLRQALPKRSSGGGTRRESWGGQTQDTSNWQDNAADTPTLYGHLTQQIRLSFSESRDSAIAFHLMTLLDERGYLMPDWRATSTHLSCTPKHVESVLSRLQKLEPTGVFARDLGECLRLQWQERDDWSPAADRLLDNLSLLAKRDYEALEKTCGLDTSALKPLITALRRLNPKPLSDFEPPQRFTPPPDLLVERLNGVWQIRVNDAVLPRVLLDESYVREIRSAAQRRRDKDYLAERLRHARWLTRALDQRMRTLMRVAEAIFQRQALFLDQGPEVLQPLTLKEIAGVLALHESTVSRSVADKTVETPQGLFDLRFFFSARLKSEGETISATAVRARLRRLVEEERPDGVLSDAAITEHLCADGILISRRTVAKYRELLRIPSAPQRRREKRMRTTQS</sequence>
<evidence type="ECO:0000259" key="11">
    <source>
        <dbReference type="Pfam" id="PF04552"/>
    </source>
</evidence>
<keyword evidence="4 9" id="KW-0548">Nucleotidyltransferase</keyword>
<evidence type="ECO:0000256" key="5">
    <source>
        <dbReference type="ARBA" id="ARBA00023015"/>
    </source>
</evidence>
<protein>
    <recommendedName>
        <fullName evidence="9">RNA polymerase sigma-54 factor</fullName>
    </recommendedName>
</protein>
<evidence type="ECO:0000313" key="13">
    <source>
        <dbReference type="EMBL" id="MBB3063991.1"/>
    </source>
</evidence>
<evidence type="ECO:0000256" key="6">
    <source>
        <dbReference type="ARBA" id="ARBA00023082"/>
    </source>
</evidence>
<accession>A0A839SMD9</accession>
<keyword evidence="8 9" id="KW-0804">Transcription</keyword>
<evidence type="ECO:0000256" key="2">
    <source>
        <dbReference type="ARBA" id="ARBA00022478"/>
    </source>
</evidence>
<dbReference type="GO" id="GO:0003677">
    <property type="term" value="F:DNA binding"/>
    <property type="evidence" value="ECO:0007669"/>
    <property type="project" value="UniProtKB-KW"/>
</dbReference>